<sequence length="66" mass="7533">LASGNASLKRQRKPKCFRIRDIDQKSFYLWNDSLVAGYLQGSNSELEGELQTFFSLSYYSMCSVSP</sequence>
<reference evidence="1" key="1">
    <citation type="submission" date="2025-05" db="UniProtKB">
        <authorList>
            <consortium name="Ensembl"/>
        </authorList>
    </citation>
    <scope>IDENTIFICATION</scope>
</reference>
<dbReference type="InterPro" id="IPR008996">
    <property type="entry name" value="IL1/FGF"/>
</dbReference>
<keyword evidence="2" id="KW-1185">Reference proteome</keyword>
<dbReference type="InterPro" id="IPR003297">
    <property type="entry name" value="IL-1RA/IL-36"/>
</dbReference>
<proteinExistence type="predicted"/>
<evidence type="ECO:0000313" key="2">
    <source>
        <dbReference type="Proteomes" id="UP000694392"/>
    </source>
</evidence>
<dbReference type="Ensembl" id="ENSSPUT00000001098.1">
    <property type="protein sequence ID" value="ENSSPUP00000001044.1"/>
    <property type="gene ID" value="ENSSPUG00000000834.1"/>
</dbReference>
<dbReference type="Gene3D" id="2.80.10.50">
    <property type="match status" value="1"/>
</dbReference>
<name>A0A8D0G6M4_SPHPU</name>
<organism evidence="1 2">
    <name type="scientific">Sphenodon punctatus</name>
    <name type="common">Tuatara</name>
    <name type="synonym">Hatteria punctata</name>
    <dbReference type="NCBI Taxonomy" id="8508"/>
    <lineage>
        <taxon>Eukaryota</taxon>
        <taxon>Metazoa</taxon>
        <taxon>Chordata</taxon>
        <taxon>Craniata</taxon>
        <taxon>Vertebrata</taxon>
        <taxon>Euteleostomi</taxon>
        <taxon>Lepidosauria</taxon>
        <taxon>Sphenodontia</taxon>
        <taxon>Sphenodontidae</taxon>
        <taxon>Sphenodon</taxon>
    </lineage>
</organism>
<evidence type="ECO:0000313" key="1">
    <source>
        <dbReference type="Ensembl" id="ENSSPUP00000001038.1"/>
    </source>
</evidence>
<dbReference type="GeneTree" id="ENSGT00950000185632"/>
<dbReference type="PRINTS" id="PR01360">
    <property type="entry name" value="INTRLEUKIN1X"/>
</dbReference>
<dbReference type="Ensembl" id="ENSSPUT00000001092.1">
    <property type="protein sequence ID" value="ENSSPUP00000001038.1"/>
    <property type="gene ID" value="ENSSPUG00000000825.1"/>
</dbReference>
<dbReference type="AlphaFoldDB" id="A0A8D0G6M4"/>
<dbReference type="SUPFAM" id="SSF50353">
    <property type="entry name" value="Cytokine"/>
    <property type="match status" value="1"/>
</dbReference>
<accession>A0A8D0G6M4</accession>
<dbReference type="Proteomes" id="UP000694392">
    <property type="component" value="Unplaced"/>
</dbReference>
<dbReference type="GO" id="GO:0005149">
    <property type="term" value="F:interleukin-1 receptor binding"/>
    <property type="evidence" value="ECO:0007669"/>
    <property type="project" value="InterPro"/>
</dbReference>
<protein>
    <submittedName>
        <fullName evidence="1">Uncharacterized protein</fullName>
    </submittedName>
</protein>